<dbReference type="EMBL" id="CP094348">
    <property type="protein sequence ID" value="UOB21284.1"/>
    <property type="molecule type" value="Genomic_DNA"/>
</dbReference>
<evidence type="ECO:0000313" key="1">
    <source>
        <dbReference type="EMBL" id="UOB21284.1"/>
    </source>
</evidence>
<sequence>MKPLGKPHTLTALEALSHRTTLTASTKAIFDTIRNRYELECQFEQFLKITGCDQFECIWQYYTHHNIYINLILITDNAVHLFKFNNYHGLHYIDGDGMLVNSITLEAHADLSELYCMKYSVINVMPETSTQLPVYTKCIMMNESFELDVHSYNGDILTKKQIIPYLERLRRASKKKKKKQHNQRCLIK</sequence>
<gene>
    <name evidence="1" type="ORF">MRZ06_04155</name>
</gene>
<reference evidence="1" key="1">
    <citation type="submission" date="2022-03" db="EMBL/GenBank/DDBJ databases">
        <authorList>
            <person name="Vrbovska V."/>
            <person name="Kovarovic V."/>
            <person name="Botka T."/>
            <person name="Pantucek R."/>
        </authorList>
    </citation>
    <scope>NUCLEOTIDE SEQUENCE</scope>
    <source>
        <strain evidence="1">CCM 2609</strain>
    </source>
</reference>
<evidence type="ECO:0000313" key="2">
    <source>
        <dbReference type="Proteomes" id="UP000830343"/>
    </source>
</evidence>
<organism evidence="1 2">
    <name type="scientific">Macrococcus armenti</name>
    <dbReference type="NCBI Taxonomy" id="2875764"/>
    <lineage>
        <taxon>Bacteria</taxon>
        <taxon>Bacillati</taxon>
        <taxon>Bacillota</taxon>
        <taxon>Bacilli</taxon>
        <taxon>Bacillales</taxon>
        <taxon>Staphylococcaceae</taxon>
        <taxon>Macrococcus</taxon>
    </lineage>
</organism>
<dbReference type="RefSeq" id="WP_243366798.1">
    <property type="nucleotide sequence ID" value="NZ_CP094348.1"/>
</dbReference>
<name>A0ABY3ZZ95_9STAP</name>
<keyword evidence="2" id="KW-1185">Reference proteome</keyword>
<dbReference type="Proteomes" id="UP000830343">
    <property type="component" value="Chromosome"/>
</dbReference>
<protein>
    <submittedName>
        <fullName evidence="1">Uncharacterized protein</fullName>
    </submittedName>
</protein>
<accession>A0ABY3ZZ95</accession>
<proteinExistence type="predicted"/>
<reference evidence="1" key="2">
    <citation type="submission" date="2022-04" db="EMBL/GenBank/DDBJ databases">
        <title>Antimicrobial genetic elements in methicillin-resistant Macrococcus armenti.</title>
        <authorList>
            <person name="Keller J.E."/>
            <person name="Schwendener S."/>
            <person name="Pantucek R."/>
            <person name="Perreten V."/>
        </authorList>
    </citation>
    <scope>NUCLEOTIDE SEQUENCE</scope>
    <source>
        <strain evidence="1">CCM 2609</strain>
    </source>
</reference>